<evidence type="ECO:0000256" key="5">
    <source>
        <dbReference type="ARBA" id="ARBA00047317"/>
    </source>
</evidence>
<dbReference type="Gene3D" id="3.40.980.10">
    <property type="entry name" value="MoaB/Mog-like domain"/>
    <property type="match status" value="1"/>
</dbReference>
<evidence type="ECO:0000313" key="8">
    <source>
        <dbReference type="EMBL" id="MBU2693222.1"/>
    </source>
</evidence>
<dbReference type="InterPro" id="IPR005111">
    <property type="entry name" value="MoeA_C_domain_IV"/>
</dbReference>
<keyword evidence="6" id="KW-0460">Magnesium</keyword>
<dbReference type="InterPro" id="IPR001453">
    <property type="entry name" value="MoaB/Mog_dom"/>
</dbReference>
<comment type="function">
    <text evidence="1 6">Catalyzes the insertion of molybdate into adenylated molybdopterin with the concomitant release of AMP.</text>
</comment>
<name>A0A948S1L4_UNCEI</name>
<dbReference type="GO" id="GO:0005829">
    <property type="term" value="C:cytosol"/>
    <property type="evidence" value="ECO:0007669"/>
    <property type="project" value="TreeGrafter"/>
</dbReference>
<dbReference type="InterPro" id="IPR036135">
    <property type="entry name" value="MoeA_linker/N_sf"/>
</dbReference>
<gene>
    <name evidence="8" type="ORF">KJ970_20080</name>
</gene>
<dbReference type="Pfam" id="PF00994">
    <property type="entry name" value="MoCF_biosynth"/>
    <property type="match status" value="1"/>
</dbReference>
<organism evidence="8 9">
    <name type="scientific">Eiseniibacteriota bacterium</name>
    <dbReference type="NCBI Taxonomy" id="2212470"/>
    <lineage>
        <taxon>Bacteria</taxon>
        <taxon>Candidatus Eiseniibacteriota</taxon>
    </lineage>
</organism>
<dbReference type="SUPFAM" id="SSF63867">
    <property type="entry name" value="MoeA C-terminal domain-like"/>
    <property type="match status" value="1"/>
</dbReference>
<dbReference type="Pfam" id="PF03453">
    <property type="entry name" value="MoeA_N"/>
    <property type="match status" value="1"/>
</dbReference>
<evidence type="ECO:0000256" key="2">
    <source>
        <dbReference type="ARBA" id="ARBA00005046"/>
    </source>
</evidence>
<dbReference type="Gene3D" id="2.170.190.11">
    <property type="entry name" value="Molybdopterin biosynthesis moea protein, domain 3"/>
    <property type="match status" value="1"/>
</dbReference>
<dbReference type="EMBL" id="JAHJDP010000117">
    <property type="protein sequence ID" value="MBU2693222.1"/>
    <property type="molecule type" value="Genomic_DNA"/>
</dbReference>
<feature type="domain" description="MoaB/Mog" evidence="7">
    <location>
        <begin position="182"/>
        <end position="319"/>
    </location>
</feature>
<dbReference type="InterPro" id="IPR005110">
    <property type="entry name" value="MoeA_linker/N"/>
</dbReference>
<evidence type="ECO:0000313" key="9">
    <source>
        <dbReference type="Proteomes" id="UP000777784"/>
    </source>
</evidence>
<dbReference type="InterPro" id="IPR038987">
    <property type="entry name" value="MoeA-like"/>
</dbReference>
<sequence length="406" mass="43804">MTTFRDALRIIFENSVQGLNRIEKDITQTAGFILAEEIESDIDMPDFNRAMMDGYAFRRADVVEGGRLVIAGTIAAGDRAGYRLAPGECVRIMTGAPVPDSADTVIPFEQAFEEGEDREADGASVLFQSIPFLGQHISPKGEDLRRGQQVLPEGHLLGAQEIAILAAVGRRSVKIWAPPVVAYMGTGNELVEPGEPLPAGKIRNSNAYAIGAQIAGTGAVPQYLGIALDDEDDLQNKIGQGLESDFLLLSGGVSRGRYDLVPGILSHMGVEIYFRRLQVQPGHPTLFGMKDHTAVFGLPGNPIATFFAFELYVAPVLRHFQHHPKPDSICYHGVLTGAVSKKSGKTHLIPCVSEWRSGEFYITPMRTNGSADIFSIAGADAIGIIPPDAGSLEVGDRIPFCRLGHQ</sequence>
<dbReference type="GO" id="GO:0061599">
    <property type="term" value="F:molybdopterin molybdotransferase activity"/>
    <property type="evidence" value="ECO:0007669"/>
    <property type="project" value="UniProtKB-UniRule"/>
</dbReference>
<dbReference type="EC" id="2.10.1.1" evidence="6"/>
<evidence type="ECO:0000256" key="4">
    <source>
        <dbReference type="ARBA" id="ARBA00023150"/>
    </source>
</evidence>
<protein>
    <recommendedName>
        <fullName evidence="6">Molybdopterin molybdenumtransferase</fullName>
        <ecNumber evidence="6">2.10.1.1</ecNumber>
    </recommendedName>
</protein>
<comment type="caution">
    <text evidence="8">The sequence shown here is derived from an EMBL/GenBank/DDBJ whole genome shotgun (WGS) entry which is preliminary data.</text>
</comment>
<comment type="pathway">
    <text evidence="2 6">Cofactor biosynthesis; molybdopterin biosynthesis.</text>
</comment>
<keyword evidence="6" id="KW-0500">Molybdenum</keyword>
<keyword evidence="6" id="KW-0808">Transferase</keyword>
<dbReference type="SUPFAM" id="SSF53218">
    <property type="entry name" value="Molybdenum cofactor biosynthesis proteins"/>
    <property type="match status" value="1"/>
</dbReference>
<dbReference type="CDD" id="cd00887">
    <property type="entry name" value="MoeA"/>
    <property type="match status" value="1"/>
</dbReference>
<comment type="similarity">
    <text evidence="3 6">Belongs to the MoeA family.</text>
</comment>
<reference evidence="8" key="1">
    <citation type="submission" date="2021-05" db="EMBL/GenBank/DDBJ databases">
        <title>Energy efficiency and biological interactions define the core microbiome of deep oligotrophic groundwater.</title>
        <authorList>
            <person name="Mehrshad M."/>
            <person name="Lopez-Fernandez M."/>
            <person name="Bell E."/>
            <person name="Bernier-Latmani R."/>
            <person name="Bertilsson S."/>
            <person name="Dopson M."/>
        </authorList>
    </citation>
    <scope>NUCLEOTIDE SEQUENCE</scope>
    <source>
        <strain evidence="8">Modern_marine.mb.64</strain>
    </source>
</reference>
<accession>A0A948S1L4</accession>
<dbReference type="Proteomes" id="UP000777784">
    <property type="component" value="Unassembled WGS sequence"/>
</dbReference>
<dbReference type="GO" id="GO:0046872">
    <property type="term" value="F:metal ion binding"/>
    <property type="evidence" value="ECO:0007669"/>
    <property type="project" value="UniProtKB-UniRule"/>
</dbReference>
<keyword evidence="4 6" id="KW-0501">Molybdenum cofactor biosynthesis</keyword>
<dbReference type="PANTHER" id="PTHR10192">
    <property type="entry name" value="MOLYBDOPTERIN BIOSYNTHESIS PROTEIN"/>
    <property type="match status" value="1"/>
</dbReference>
<keyword evidence="6" id="KW-0479">Metal-binding</keyword>
<dbReference type="NCBIfam" id="NF045515">
    <property type="entry name" value="Glp_gephyrin"/>
    <property type="match status" value="1"/>
</dbReference>
<comment type="cofactor">
    <cofactor evidence="6">
        <name>Mg(2+)</name>
        <dbReference type="ChEBI" id="CHEBI:18420"/>
    </cofactor>
</comment>
<comment type="catalytic activity">
    <reaction evidence="5">
        <text>adenylyl-molybdopterin + molybdate = Mo-molybdopterin + AMP + H(+)</text>
        <dbReference type="Rhea" id="RHEA:35047"/>
        <dbReference type="ChEBI" id="CHEBI:15378"/>
        <dbReference type="ChEBI" id="CHEBI:36264"/>
        <dbReference type="ChEBI" id="CHEBI:62727"/>
        <dbReference type="ChEBI" id="CHEBI:71302"/>
        <dbReference type="ChEBI" id="CHEBI:456215"/>
        <dbReference type="EC" id="2.10.1.1"/>
    </reaction>
</comment>
<dbReference type="GO" id="GO:0006777">
    <property type="term" value="P:Mo-molybdopterin cofactor biosynthetic process"/>
    <property type="evidence" value="ECO:0007669"/>
    <property type="project" value="UniProtKB-UniRule"/>
</dbReference>
<dbReference type="Gene3D" id="3.90.105.10">
    <property type="entry name" value="Molybdopterin biosynthesis moea protein, domain 2"/>
    <property type="match status" value="1"/>
</dbReference>
<dbReference type="SUPFAM" id="SSF63882">
    <property type="entry name" value="MoeA N-terminal region -like"/>
    <property type="match status" value="1"/>
</dbReference>
<evidence type="ECO:0000256" key="3">
    <source>
        <dbReference type="ARBA" id="ARBA00010763"/>
    </source>
</evidence>
<evidence type="ECO:0000256" key="1">
    <source>
        <dbReference type="ARBA" id="ARBA00002901"/>
    </source>
</evidence>
<proteinExistence type="inferred from homology"/>
<dbReference type="Pfam" id="PF03454">
    <property type="entry name" value="MoeA_C"/>
    <property type="match status" value="1"/>
</dbReference>
<dbReference type="PANTHER" id="PTHR10192:SF5">
    <property type="entry name" value="GEPHYRIN"/>
    <property type="match status" value="1"/>
</dbReference>
<dbReference type="InterPro" id="IPR036425">
    <property type="entry name" value="MoaB/Mog-like_dom_sf"/>
</dbReference>
<evidence type="ECO:0000259" key="7">
    <source>
        <dbReference type="SMART" id="SM00852"/>
    </source>
</evidence>
<dbReference type="AlphaFoldDB" id="A0A948S1L4"/>
<evidence type="ECO:0000256" key="6">
    <source>
        <dbReference type="RuleBase" id="RU365090"/>
    </source>
</evidence>
<dbReference type="SMART" id="SM00852">
    <property type="entry name" value="MoCF_biosynth"/>
    <property type="match status" value="1"/>
</dbReference>
<dbReference type="InterPro" id="IPR036688">
    <property type="entry name" value="MoeA_C_domain_IV_sf"/>
</dbReference>
<dbReference type="Gene3D" id="2.40.340.10">
    <property type="entry name" value="MoeA, C-terminal, domain IV"/>
    <property type="match status" value="1"/>
</dbReference>